<dbReference type="Proteomes" id="UP000297280">
    <property type="component" value="Unassembled WGS sequence"/>
</dbReference>
<gene>
    <name evidence="6" type="ORF">BPOR_0171g00120</name>
</gene>
<dbReference type="PANTHER" id="PTHR48041">
    <property type="entry name" value="ABC TRANSPORTER G FAMILY MEMBER 28"/>
    <property type="match status" value="1"/>
</dbReference>
<evidence type="ECO:0000256" key="3">
    <source>
        <dbReference type="ARBA" id="ARBA00022692"/>
    </source>
</evidence>
<sequence length="159" mass="17399">MGVRFHLNTILPTTECEFTRLETLEYLSAKSGSLRIDNTTLNVSVDQARLKKIIGYVPPDDVMLHLDDLLSCLGLSHSQNILVGDPSEPVISGGQQKRVSIGIKLAAAPLAIMLDEPTSGPDATSTVSTIGPVRKALCRPDIIFINFYSWPLDKEIYFA</sequence>
<evidence type="ECO:0000313" key="6">
    <source>
        <dbReference type="EMBL" id="TGO88308.1"/>
    </source>
</evidence>
<dbReference type="GO" id="GO:0042626">
    <property type="term" value="F:ATPase-coupled transmembrane transporter activity"/>
    <property type="evidence" value="ECO:0007669"/>
    <property type="project" value="TreeGrafter"/>
</dbReference>
<protein>
    <recommendedName>
        <fullName evidence="8">ABC transporter domain-containing protein</fullName>
    </recommendedName>
</protein>
<organism evidence="6 7">
    <name type="scientific">Botrytis porri</name>
    <dbReference type="NCBI Taxonomy" id="87229"/>
    <lineage>
        <taxon>Eukaryota</taxon>
        <taxon>Fungi</taxon>
        <taxon>Dikarya</taxon>
        <taxon>Ascomycota</taxon>
        <taxon>Pezizomycotina</taxon>
        <taxon>Leotiomycetes</taxon>
        <taxon>Helotiales</taxon>
        <taxon>Sclerotiniaceae</taxon>
        <taxon>Botrytis</taxon>
    </lineage>
</organism>
<proteinExistence type="predicted"/>
<evidence type="ECO:0000256" key="2">
    <source>
        <dbReference type="ARBA" id="ARBA00022448"/>
    </source>
</evidence>
<keyword evidence="4" id="KW-1133">Transmembrane helix</keyword>
<dbReference type="GO" id="GO:0016020">
    <property type="term" value="C:membrane"/>
    <property type="evidence" value="ECO:0007669"/>
    <property type="project" value="UniProtKB-SubCell"/>
</dbReference>
<keyword evidence="3" id="KW-0812">Transmembrane</keyword>
<dbReference type="InterPro" id="IPR027417">
    <property type="entry name" value="P-loop_NTPase"/>
</dbReference>
<dbReference type="Gene3D" id="3.40.50.300">
    <property type="entry name" value="P-loop containing nucleotide triphosphate hydrolases"/>
    <property type="match status" value="1"/>
</dbReference>
<dbReference type="SUPFAM" id="SSF52540">
    <property type="entry name" value="P-loop containing nucleoside triphosphate hydrolases"/>
    <property type="match status" value="1"/>
</dbReference>
<keyword evidence="5" id="KW-0472">Membrane</keyword>
<evidence type="ECO:0000256" key="4">
    <source>
        <dbReference type="ARBA" id="ARBA00022989"/>
    </source>
</evidence>
<keyword evidence="2" id="KW-0813">Transport</keyword>
<dbReference type="STRING" id="87229.A0A4Z1KUV5"/>
<accession>A0A4Z1KUV5</accession>
<dbReference type="EMBL" id="PQXO01000171">
    <property type="protein sequence ID" value="TGO88308.1"/>
    <property type="molecule type" value="Genomic_DNA"/>
</dbReference>
<dbReference type="AlphaFoldDB" id="A0A4Z1KUV5"/>
<evidence type="ECO:0000256" key="1">
    <source>
        <dbReference type="ARBA" id="ARBA00004141"/>
    </source>
</evidence>
<dbReference type="PANTHER" id="PTHR48041:SF91">
    <property type="entry name" value="ABC TRANSPORTER G FAMILY MEMBER 28"/>
    <property type="match status" value="1"/>
</dbReference>
<reference evidence="6 7" key="1">
    <citation type="submission" date="2017-12" db="EMBL/GenBank/DDBJ databases">
        <title>Comparative genomics of Botrytis spp.</title>
        <authorList>
            <person name="Valero-Jimenez C.A."/>
            <person name="Tapia P."/>
            <person name="Veloso J."/>
            <person name="Silva-Moreno E."/>
            <person name="Staats M."/>
            <person name="Valdes J.H."/>
            <person name="Van Kan J.A.L."/>
        </authorList>
    </citation>
    <scope>NUCLEOTIDE SEQUENCE [LARGE SCALE GENOMIC DNA]</scope>
    <source>
        <strain evidence="6 7">MUCL3349</strain>
    </source>
</reference>
<comment type="subcellular location">
    <subcellularLocation>
        <location evidence="1">Membrane</location>
        <topology evidence="1">Multi-pass membrane protein</topology>
    </subcellularLocation>
</comment>
<evidence type="ECO:0000313" key="7">
    <source>
        <dbReference type="Proteomes" id="UP000297280"/>
    </source>
</evidence>
<evidence type="ECO:0008006" key="8">
    <source>
        <dbReference type="Google" id="ProtNLM"/>
    </source>
</evidence>
<name>A0A4Z1KUV5_9HELO</name>
<dbReference type="OrthoDB" id="66620at2759"/>
<evidence type="ECO:0000256" key="5">
    <source>
        <dbReference type="ARBA" id="ARBA00023136"/>
    </source>
</evidence>
<comment type="caution">
    <text evidence="6">The sequence shown here is derived from an EMBL/GenBank/DDBJ whole genome shotgun (WGS) entry which is preliminary data.</text>
</comment>
<keyword evidence="7" id="KW-1185">Reference proteome</keyword>
<dbReference type="InterPro" id="IPR050352">
    <property type="entry name" value="ABCG_transporters"/>
</dbReference>